<dbReference type="PANTHER" id="PTHR24221">
    <property type="entry name" value="ATP-BINDING CASSETTE SUB-FAMILY B"/>
    <property type="match status" value="1"/>
</dbReference>
<dbReference type="OrthoDB" id="9806127at2"/>
<name>A0A1G6SA80_9PSEU</name>
<organism evidence="5 6">
    <name type="scientific">Prauserella marina</name>
    <dbReference type="NCBI Taxonomy" id="530584"/>
    <lineage>
        <taxon>Bacteria</taxon>
        <taxon>Bacillati</taxon>
        <taxon>Actinomycetota</taxon>
        <taxon>Actinomycetes</taxon>
        <taxon>Pseudonocardiales</taxon>
        <taxon>Pseudonocardiaceae</taxon>
        <taxon>Prauserella</taxon>
    </lineage>
</organism>
<evidence type="ECO:0000256" key="3">
    <source>
        <dbReference type="ARBA" id="ARBA00022989"/>
    </source>
</evidence>
<keyword evidence="5" id="KW-0067">ATP-binding</keyword>
<keyword evidence="3" id="KW-1133">Transmembrane helix</keyword>
<accession>A0A1G6SA80</accession>
<dbReference type="STRING" id="530584.SAMN05421630_10674"/>
<evidence type="ECO:0000256" key="4">
    <source>
        <dbReference type="ARBA" id="ARBA00023136"/>
    </source>
</evidence>
<comment type="subcellular location">
    <subcellularLocation>
        <location evidence="1">Cell membrane</location>
        <topology evidence="1">Multi-pass membrane protein</topology>
    </subcellularLocation>
</comment>
<keyword evidence="5" id="KW-0547">Nucleotide-binding</keyword>
<dbReference type="GO" id="GO:0005524">
    <property type="term" value="F:ATP binding"/>
    <property type="evidence" value="ECO:0007669"/>
    <property type="project" value="UniProtKB-KW"/>
</dbReference>
<evidence type="ECO:0000256" key="1">
    <source>
        <dbReference type="ARBA" id="ARBA00004651"/>
    </source>
</evidence>
<gene>
    <name evidence="5" type="ORF">SAMN05421630_10674</name>
</gene>
<dbReference type="SUPFAM" id="SSF90123">
    <property type="entry name" value="ABC transporter transmembrane region"/>
    <property type="match status" value="1"/>
</dbReference>
<dbReference type="GO" id="GO:0005886">
    <property type="term" value="C:plasma membrane"/>
    <property type="evidence" value="ECO:0007669"/>
    <property type="project" value="UniProtKB-SubCell"/>
</dbReference>
<reference evidence="5 6" key="1">
    <citation type="submission" date="2016-10" db="EMBL/GenBank/DDBJ databases">
        <authorList>
            <person name="de Groot N.N."/>
        </authorList>
    </citation>
    <scope>NUCLEOTIDE SEQUENCE [LARGE SCALE GENOMIC DNA]</scope>
    <source>
        <strain evidence="5 6">CGMCC 4.5506</strain>
    </source>
</reference>
<dbReference type="EMBL" id="FMZE01000006">
    <property type="protein sequence ID" value="SDD13574.1"/>
    <property type="molecule type" value="Genomic_DNA"/>
</dbReference>
<dbReference type="AlphaFoldDB" id="A0A1G6SA80"/>
<evidence type="ECO:0000256" key="2">
    <source>
        <dbReference type="ARBA" id="ARBA00022692"/>
    </source>
</evidence>
<evidence type="ECO:0000313" key="5">
    <source>
        <dbReference type="EMBL" id="SDD13574.1"/>
    </source>
</evidence>
<keyword evidence="6" id="KW-1185">Reference proteome</keyword>
<dbReference type="GO" id="GO:0140359">
    <property type="term" value="F:ABC-type transporter activity"/>
    <property type="evidence" value="ECO:0007669"/>
    <property type="project" value="InterPro"/>
</dbReference>
<dbReference type="GO" id="GO:0034040">
    <property type="term" value="F:ATPase-coupled lipid transmembrane transporter activity"/>
    <property type="evidence" value="ECO:0007669"/>
    <property type="project" value="TreeGrafter"/>
</dbReference>
<dbReference type="Proteomes" id="UP000199494">
    <property type="component" value="Unassembled WGS sequence"/>
</dbReference>
<keyword evidence="2" id="KW-0812">Transmembrane</keyword>
<keyword evidence="4" id="KW-0472">Membrane</keyword>
<dbReference type="Gene3D" id="1.20.1560.10">
    <property type="entry name" value="ABC transporter type 1, transmembrane domain"/>
    <property type="match status" value="1"/>
</dbReference>
<dbReference type="InterPro" id="IPR027417">
    <property type="entry name" value="P-loop_NTPase"/>
</dbReference>
<protein>
    <submittedName>
        <fullName evidence="5">ATP-binding cassette, subfamily B</fullName>
    </submittedName>
</protein>
<dbReference type="RefSeq" id="WP_091805558.1">
    <property type="nucleotide sequence ID" value="NZ_CP016353.1"/>
</dbReference>
<dbReference type="PANTHER" id="PTHR24221:SF654">
    <property type="entry name" value="ATP-BINDING CASSETTE SUB-FAMILY B MEMBER 6"/>
    <property type="match status" value="1"/>
</dbReference>
<dbReference type="PROSITE" id="PS50929">
    <property type="entry name" value="ABC_TM1F"/>
    <property type="match status" value="1"/>
</dbReference>
<sequence length="430" mass="43576">MSDRREAGLLLLTVLAAAATLVTPYALSAVADAVVAGELNWSRLGALLAVGGSQLGASAAATLLAAGITATMTARLRRGLTRQLCGFGTASPPGIGAARRGFTTDCATAGSRPALFAALVSAVLVSSGSLVLLAILDWRLLGAFVISVLFAVPLAAKARHALDAEDSGEHRPASELSALLRHAVAGLRTIAESGIAEHEARRVLRPLPLMHTAGVERWRAAARATWPARLALPLTCLAVLCAAGFGVTAGRLTIGELLAACCYAALGASFVPRIGLVGELRRARSSAERVAEIRASPAPMAGTAKLPPGKGTIALRGVSVGTVLREVDLTVRSGSAVAVVGRSAVGTEALAGVLAGLRPVETGEVLLDGVRMAELAPAQLRAAIGYAPTRPRLVGTSFADAIAYGSWAGSRAVDRACAAAGVGGLVARLP</sequence>
<dbReference type="InterPro" id="IPR011527">
    <property type="entry name" value="ABC1_TM_dom"/>
</dbReference>
<dbReference type="Gene3D" id="3.40.50.300">
    <property type="entry name" value="P-loop containing nucleotide triphosphate hydrolases"/>
    <property type="match status" value="1"/>
</dbReference>
<dbReference type="InterPro" id="IPR039421">
    <property type="entry name" value="Type_1_exporter"/>
</dbReference>
<dbReference type="InterPro" id="IPR036640">
    <property type="entry name" value="ABC1_TM_sf"/>
</dbReference>
<proteinExistence type="predicted"/>
<dbReference type="SUPFAM" id="SSF52540">
    <property type="entry name" value="P-loop containing nucleoside triphosphate hydrolases"/>
    <property type="match status" value="1"/>
</dbReference>
<evidence type="ECO:0000313" key="6">
    <source>
        <dbReference type="Proteomes" id="UP000199494"/>
    </source>
</evidence>